<dbReference type="Proteomes" id="UP000244855">
    <property type="component" value="Unassembled WGS sequence"/>
</dbReference>
<dbReference type="OrthoDB" id="3796952at2759"/>
<feature type="region of interest" description="Disordered" evidence="1">
    <location>
        <begin position="1"/>
        <end position="24"/>
    </location>
</feature>
<proteinExistence type="predicted"/>
<evidence type="ECO:0000313" key="2">
    <source>
        <dbReference type="EMBL" id="PVH92681.1"/>
    </source>
</evidence>
<organism evidence="2 3">
    <name type="scientific">Periconia macrospinosa</name>
    <dbReference type="NCBI Taxonomy" id="97972"/>
    <lineage>
        <taxon>Eukaryota</taxon>
        <taxon>Fungi</taxon>
        <taxon>Dikarya</taxon>
        <taxon>Ascomycota</taxon>
        <taxon>Pezizomycotina</taxon>
        <taxon>Dothideomycetes</taxon>
        <taxon>Pleosporomycetidae</taxon>
        <taxon>Pleosporales</taxon>
        <taxon>Massarineae</taxon>
        <taxon>Periconiaceae</taxon>
        <taxon>Periconia</taxon>
    </lineage>
</organism>
<accession>A0A2V1D3S3</accession>
<reference evidence="2 3" key="1">
    <citation type="journal article" date="2018" name="Sci. Rep.">
        <title>Comparative genomics provides insights into the lifestyle and reveals functional heterogeneity of dark septate endophytic fungi.</title>
        <authorList>
            <person name="Knapp D.G."/>
            <person name="Nemeth J.B."/>
            <person name="Barry K."/>
            <person name="Hainaut M."/>
            <person name="Henrissat B."/>
            <person name="Johnson J."/>
            <person name="Kuo A."/>
            <person name="Lim J.H.P."/>
            <person name="Lipzen A."/>
            <person name="Nolan M."/>
            <person name="Ohm R.A."/>
            <person name="Tamas L."/>
            <person name="Grigoriev I.V."/>
            <person name="Spatafora J.W."/>
            <person name="Nagy L.G."/>
            <person name="Kovacs G.M."/>
        </authorList>
    </citation>
    <scope>NUCLEOTIDE SEQUENCE [LARGE SCALE GENOMIC DNA]</scope>
    <source>
        <strain evidence="2 3">DSE2036</strain>
    </source>
</reference>
<evidence type="ECO:0000256" key="1">
    <source>
        <dbReference type="SAM" id="MobiDB-lite"/>
    </source>
</evidence>
<dbReference type="AlphaFoldDB" id="A0A2V1D3S3"/>
<name>A0A2V1D3S3_9PLEO</name>
<evidence type="ECO:0000313" key="3">
    <source>
        <dbReference type="Proteomes" id="UP000244855"/>
    </source>
</evidence>
<keyword evidence="3" id="KW-1185">Reference proteome</keyword>
<dbReference type="EMBL" id="KZ805657">
    <property type="protein sequence ID" value="PVH92681.1"/>
    <property type="molecule type" value="Genomic_DNA"/>
</dbReference>
<gene>
    <name evidence="2" type="ORF">DM02DRAFT_619768</name>
</gene>
<sequence length="76" mass="8086">MVTENHAAQQAQAAASSGMEPHENPWNAVCVIGLRVYSKQVDMEISLVKHRKMAEASMLDVGGFMPAGPTTGMTGL</sequence>
<protein>
    <submittedName>
        <fullName evidence="2">Uncharacterized protein</fullName>
    </submittedName>
</protein>